<reference evidence="9 10" key="1">
    <citation type="submission" date="2018-08" db="EMBL/GenBank/DDBJ databases">
        <title>A genome reference for cultivated species of the human gut microbiota.</title>
        <authorList>
            <person name="Zou Y."/>
            <person name="Xue W."/>
            <person name="Luo G."/>
        </authorList>
    </citation>
    <scope>NUCLEOTIDE SEQUENCE [LARGE SCALE GENOMIC DNA]</scope>
    <source>
        <strain evidence="9 10">OM05-15BH</strain>
    </source>
</reference>
<dbReference type="EMBL" id="QSUL01000005">
    <property type="protein sequence ID" value="RGN36470.1"/>
    <property type="molecule type" value="Genomic_DNA"/>
</dbReference>
<dbReference type="SUPFAM" id="SSF49464">
    <property type="entry name" value="Carboxypeptidase regulatory domain-like"/>
    <property type="match status" value="1"/>
</dbReference>
<evidence type="ECO:0000256" key="4">
    <source>
        <dbReference type="ARBA" id="ARBA00022692"/>
    </source>
</evidence>
<evidence type="ECO:0000256" key="2">
    <source>
        <dbReference type="ARBA" id="ARBA00022448"/>
    </source>
</evidence>
<dbReference type="SUPFAM" id="SSF56935">
    <property type="entry name" value="Porins"/>
    <property type="match status" value="1"/>
</dbReference>
<dbReference type="Gene3D" id="2.60.40.1120">
    <property type="entry name" value="Carboxypeptidase-like, regulatory domain"/>
    <property type="match status" value="1"/>
</dbReference>
<keyword evidence="3 7" id="KW-1134">Transmembrane beta strand</keyword>
<comment type="subcellular location">
    <subcellularLocation>
        <location evidence="1 7">Cell outer membrane</location>
        <topology evidence="1 7">Multi-pass membrane protein</topology>
    </subcellularLocation>
</comment>
<dbReference type="Gene3D" id="2.40.170.20">
    <property type="entry name" value="TonB-dependent receptor, beta-barrel domain"/>
    <property type="match status" value="1"/>
</dbReference>
<evidence type="ECO:0000256" key="7">
    <source>
        <dbReference type="PROSITE-ProRule" id="PRU01360"/>
    </source>
</evidence>
<sequence>MKSTNHYFKSLGLLFLLCLIPLWAFSQNVTVKGIVKDALGESVIGASVVEKGTTNGIISDIDGNFTLNVPKNATLVISFVGYQTQEIPLNGQTSLTVILKDDTKLLDEVVVIGYGTQRKEAVTGSVASMRGDDLRAVQTGNITNALQNRVAGVEMTQTSSKPGAGMQIRIRGTRSLSASNDPLIVLDGIPFAGSINDIDPNSIKSLDILKDASATAIYGSRGANGVILITTVRGNKGQKPQVTYSGYYGVKNAIEFPMMNGPEFAQLRADAARTIADLGKSTAPVTNSSDESDDVNTNWQDMMYRTGVITNHDVSVTKGSDDGNYAFGASYYLDQSPIPTQQYSRISLRASVDQNIGKYVKVGLSSNNSYSLSEGSQINTGDVLSSSPLANPYNEDGSLKRAVQSGPTDIYKVWTKDLLKEASDKWMSDNKSLASYNSLYGEISAPWVQGLKYRFNLGLNVRTTTGGGFTGIGVTSPSDPNAPSSASISNSLTTNWAVENLVTYDRTFAEKHNINVVALYSAEQTRYNRSGVSARDFPADHFQYYDLSKAEGEITISPNNQGYSETGLMSWMGRVMYSYDDKYMASATFRADASSRLAPGHKWHTYPAVSVGWNMHKEGFMESLTWLDQLKLRVGYGETSNQAVDPYKTLGLLGTRLYNFGDLYQTGYVLSELPNANLGWEYTTTWNYGVNFSMFNNRLSGTIEYYSQHTKDILLKVNLPSTSGVGSYMANIGETQNRGFEISLNGVILDNLNGWTWEAGINFYHNKNKLLKLTSQADRDEGNWWFVGKPINVIYDYEKIGIWQESEEEIRKILEPEGNAGMIKVKYNGKYDENGKPVRQIGTDDRQVIEVDPKFQGGFNTRVAYKGFDLTVVGGFQCGGTLISTLYGGTSYLNLLSGRHGNVKVDYWTPENTGAKYPRPGGVTANDNAKYANSMAMFSGSYMKIRTITLGYDVPKSFLNQFGVKGLRLYATVQNPFVLFSPYNNETGLDPEPNSLATENQAITTQYANSGLAIVGYNTPATRNFLFGLNLSF</sequence>
<keyword evidence="9" id="KW-0675">Receptor</keyword>
<evidence type="ECO:0000256" key="5">
    <source>
        <dbReference type="ARBA" id="ARBA00023136"/>
    </source>
</evidence>
<evidence type="ECO:0000259" key="8">
    <source>
        <dbReference type="Pfam" id="PF07715"/>
    </source>
</evidence>
<dbReference type="InterPro" id="IPR023997">
    <property type="entry name" value="TonB-dep_OMP_SusC/RagA_CS"/>
</dbReference>
<dbReference type="InterPro" id="IPR039426">
    <property type="entry name" value="TonB-dep_rcpt-like"/>
</dbReference>
<dbReference type="FunFam" id="2.60.40.1120:FF:000003">
    <property type="entry name" value="Outer membrane protein Omp121"/>
    <property type="match status" value="1"/>
</dbReference>
<dbReference type="Proteomes" id="UP000260983">
    <property type="component" value="Unassembled WGS sequence"/>
</dbReference>
<dbReference type="NCBIfam" id="TIGR04056">
    <property type="entry name" value="OMP_RagA_SusC"/>
    <property type="match status" value="1"/>
</dbReference>
<comment type="caution">
    <text evidence="9">The sequence shown here is derived from an EMBL/GenBank/DDBJ whole genome shotgun (WGS) entry which is preliminary data.</text>
</comment>
<dbReference type="InterPro" id="IPR023996">
    <property type="entry name" value="TonB-dep_OMP_SusC/RagA"/>
</dbReference>
<evidence type="ECO:0000256" key="6">
    <source>
        <dbReference type="ARBA" id="ARBA00023237"/>
    </source>
</evidence>
<dbReference type="InterPro" id="IPR037066">
    <property type="entry name" value="Plug_dom_sf"/>
</dbReference>
<dbReference type="RefSeq" id="WP_009130207.1">
    <property type="nucleotide sequence ID" value="NZ_CABKRN010000002.1"/>
</dbReference>
<keyword evidence="5 7" id="KW-0472">Membrane</keyword>
<feature type="domain" description="TonB-dependent receptor plug" evidence="8">
    <location>
        <begin position="119"/>
        <end position="226"/>
    </location>
</feature>
<name>A0A3E5BFU7_9BACE</name>
<dbReference type="GO" id="GO:0009279">
    <property type="term" value="C:cell outer membrane"/>
    <property type="evidence" value="ECO:0007669"/>
    <property type="project" value="UniProtKB-SubCell"/>
</dbReference>
<protein>
    <submittedName>
        <fullName evidence="9">TonB-dependent receptor</fullName>
    </submittedName>
</protein>
<keyword evidence="4 7" id="KW-0812">Transmembrane</keyword>
<gene>
    <name evidence="9" type="ORF">DXB65_08685</name>
</gene>
<dbReference type="Gene3D" id="2.170.130.10">
    <property type="entry name" value="TonB-dependent receptor, plug domain"/>
    <property type="match status" value="1"/>
</dbReference>
<dbReference type="FunFam" id="2.170.130.10:FF:000008">
    <property type="entry name" value="SusC/RagA family TonB-linked outer membrane protein"/>
    <property type="match status" value="1"/>
</dbReference>
<evidence type="ECO:0000313" key="10">
    <source>
        <dbReference type="Proteomes" id="UP000260983"/>
    </source>
</evidence>
<keyword evidence="6 7" id="KW-0998">Cell outer membrane</keyword>
<keyword evidence="2 7" id="KW-0813">Transport</keyword>
<dbReference type="AlphaFoldDB" id="A0A3E5BFU7"/>
<dbReference type="PROSITE" id="PS52016">
    <property type="entry name" value="TONB_DEPENDENT_REC_3"/>
    <property type="match status" value="1"/>
</dbReference>
<comment type="similarity">
    <text evidence="7">Belongs to the TonB-dependent receptor family.</text>
</comment>
<dbReference type="Pfam" id="PF07715">
    <property type="entry name" value="Plug"/>
    <property type="match status" value="1"/>
</dbReference>
<dbReference type="NCBIfam" id="TIGR04057">
    <property type="entry name" value="SusC_RagA_signa"/>
    <property type="match status" value="1"/>
</dbReference>
<proteinExistence type="inferred from homology"/>
<evidence type="ECO:0000313" key="9">
    <source>
        <dbReference type="EMBL" id="RGN36470.1"/>
    </source>
</evidence>
<evidence type="ECO:0000256" key="1">
    <source>
        <dbReference type="ARBA" id="ARBA00004571"/>
    </source>
</evidence>
<dbReference type="InterPro" id="IPR012910">
    <property type="entry name" value="Plug_dom"/>
</dbReference>
<dbReference type="Pfam" id="PF13715">
    <property type="entry name" value="CarbopepD_reg_2"/>
    <property type="match status" value="1"/>
</dbReference>
<evidence type="ECO:0000256" key="3">
    <source>
        <dbReference type="ARBA" id="ARBA00022452"/>
    </source>
</evidence>
<dbReference type="InterPro" id="IPR008969">
    <property type="entry name" value="CarboxyPept-like_regulatory"/>
</dbReference>
<dbReference type="InterPro" id="IPR036942">
    <property type="entry name" value="Beta-barrel_TonB_sf"/>
</dbReference>
<accession>A0A3E5BFU7</accession>
<organism evidence="9 10">
    <name type="scientific">Bacteroides oleiciplenus</name>
    <dbReference type="NCBI Taxonomy" id="626931"/>
    <lineage>
        <taxon>Bacteria</taxon>
        <taxon>Pseudomonadati</taxon>
        <taxon>Bacteroidota</taxon>
        <taxon>Bacteroidia</taxon>
        <taxon>Bacteroidales</taxon>
        <taxon>Bacteroidaceae</taxon>
        <taxon>Bacteroides</taxon>
    </lineage>
</organism>